<proteinExistence type="inferred from homology"/>
<gene>
    <name evidence="2" type="ORF">D3872_03350</name>
</gene>
<dbReference type="RefSeq" id="WP_119809472.1">
    <property type="nucleotide sequence ID" value="NZ_QYUP01000031.1"/>
</dbReference>
<organism evidence="2 3">
    <name type="scientific">Massilia cavernae</name>
    <dbReference type="NCBI Taxonomy" id="2320864"/>
    <lineage>
        <taxon>Bacteria</taxon>
        <taxon>Pseudomonadati</taxon>
        <taxon>Pseudomonadota</taxon>
        <taxon>Betaproteobacteria</taxon>
        <taxon>Burkholderiales</taxon>
        <taxon>Oxalobacteraceae</taxon>
        <taxon>Telluria group</taxon>
        <taxon>Massilia</taxon>
    </lineage>
</organism>
<dbReference type="PANTHER" id="PTHR37315">
    <property type="entry name" value="UPF0311 PROTEIN BLR7842"/>
    <property type="match status" value="1"/>
</dbReference>
<dbReference type="Proteomes" id="UP000284006">
    <property type="component" value="Unassembled WGS sequence"/>
</dbReference>
<comment type="similarity">
    <text evidence="1">Belongs to the UPF0311 family.</text>
</comment>
<dbReference type="EMBL" id="QYUP01000031">
    <property type="protein sequence ID" value="RJG24710.1"/>
    <property type="molecule type" value="Genomic_DNA"/>
</dbReference>
<keyword evidence="3" id="KW-1185">Reference proteome</keyword>
<protein>
    <recommendedName>
        <fullName evidence="1">UPF0311 protein D3872_03350</fullName>
    </recommendedName>
</protein>
<dbReference type="Pfam" id="PF11578">
    <property type="entry name" value="DUF3237"/>
    <property type="match status" value="1"/>
</dbReference>
<dbReference type="Gene3D" id="2.40.160.20">
    <property type="match status" value="1"/>
</dbReference>
<reference evidence="2 3" key="1">
    <citation type="submission" date="2018-09" db="EMBL/GenBank/DDBJ databases">
        <authorList>
            <person name="Zhu H."/>
        </authorList>
    </citation>
    <scope>NUCLEOTIDE SEQUENCE [LARGE SCALE GENOMIC DNA]</scope>
    <source>
        <strain evidence="2 3">K1S02-61</strain>
    </source>
</reference>
<evidence type="ECO:0000256" key="1">
    <source>
        <dbReference type="HAMAP-Rule" id="MF_00775"/>
    </source>
</evidence>
<evidence type="ECO:0000313" key="2">
    <source>
        <dbReference type="EMBL" id="RJG24710.1"/>
    </source>
</evidence>
<dbReference type="InterPro" id="IPR020915">
    <property type="entry name" value="UPF0311"/>
</dbReference>
<accession>A0A418Y711</accession>
<evidence type="ECO:0000313" key="3">
    <source>
        <dbReference type="Proteomes" id="UP000284006"/>
    </source>
</evidence>
<dbReference type="AlphaFoldDB" id="A0A418Y711"/>
<sequence length="153" mass="17439">MQPQLEFAFSIRITLENASYLGVSPAGYERAAVYVKEGVIEGPGLRGKVLPHSGGDWPAKRPDGVLDFDARYLLETDDGVVIYMQNRGYRWASPEVMARLARREPVDPSEYYMRVTPKFEVQTGKYDWLTRYVFVGVALKTPNGNEIHYYKVL</sequence>
<dbReference type="HAMAP" id="MF_00775">
    <property type="entry name" value="UPF0311"/>
    <property type="match status" value="1"/>
</dbReference>
<name>A0A418Y711_9BURK</name>
<comment type="caution">
    <text evidence="2">The sequence shown here is derived from an EMBL/GenBank/DDBJ whole genome shotgun (WGS) entry which is preliminary data.</text>
</comment>
<dbReference type="OrthoDB" id="5294829at2"/>
<dbReference type="PANTHER" id="PTHR37315:SF1">
    <property type="entry name" value="UPF0311 PROTEIN BLR7842"/>
    <property type="match status" value="1"/>
</dbReference>